<organism evidence="1 2">
    <name type="scientific">Dreissena polymorpha</name>
    <name type="common">Zebra mussel</name>
    <name type="synonym">Mytilus polymorpha</name>
    <dbReference type="NCBI Taxonomy" id="45954"/>
    <lineage>
        <taxon>Eukaryota</taxon>
        <taxon>Metazoa</taxon>
        <taxon>Spiralia</taxon>
        <taxon>Lophotrochozoa</taxon>
        <taxon>Mollusca</taxon>
        <taxon>Bivalvia</taxon>
        <taxon>Autobranchia</taxon>
        <taxon>Heteroconchia</taxon>
        <taxon>Euheterodonta</taxon>
        <taxon>Imparidentia</taxon>
        <taxon>Neoheterodontei</taxon>
        <taxon>Myida</taxon>
        <taxon>Dreissenoidea</taxon>
        <taxon>Dreissenidae</taxon>
        <taxon>Dreissena</taxon>
    </lineage>
</organism>
<protein>
    <submittedName>
        <fullName evidence="1">Uncharacterized protein</fullName>
    </submittedName>
</protein>
<sequence>MPNFFPAGACSLLSALGDNPFYRHLRRCRKYQWEPDFYIFQIDGFENLRTHGFILLLQKA</sequence>
<dbReference type="Proteomes" id="UP000828390">
    <property type="component" value="Unassembled WGS sequence"/>
</dbReference>
<reference evidence="1" key="1">
    <citation type="journal article" date="2019" name="bioRxiv">
        <title>The Genome of the Zebra Mussel, Dreissena polymorpha: A Resource for Invasive Species Research.</title>
        <authorList>
            <person name="McCartney M.A."/>
            <person name="Auch B."/>
            <person name="Kono T."/>
            <person name="Mallez S."/>
            <person name="Zhang Y."/>
            <person name="Obille A."/>
            <person name="Becker A."/>
            <person name="Abrahante J.E."/>
            <person name="Garbe J."/>
            <person name="Badalamenti J.P."/>
            <person name="Herman A."/>
            <person name="Mangelson H."/>
            <person name="Liachko I."/>
            <person name="Sullivan S."/>
            <person name="Sone E.D."/>
            <person name="Koren S."/>
            <person name="Silverstein K.A.T."/>
            <person name="Beckman K.B."/>
            <person name="Gohl D.M."/>
        </authorList>
    </citation>
    <scope>NUCLEOTIDE SEQUENCE</scope>
    <source>
        <strain evidence="1">Duluth1</strain>
        <tissue evidence="1">Whole animal</tissue>
    </source>
</reference>
<gene>
    <name evidence="1" type="ORF">DPMN_020936</name>
</gene>
<comment type="caution">
    <text evidence="1">The sequence shown here is derived from an EMBL/GenBank/DDBJ whole genome shotgun (WGS) entry which is preliminary data.</text>
</comment>
<dbReference type="AlphaFoldDB" id="A0A9D4NM31"/>
<dbReference type="EMBL" id="JAIWYP010000001">
    <property type="protein sequence ID" value="KAH3896756.1"/>
    <property type="molecule type" value="Genomic_DNA"/>
</dbReference>
<evidence type="ECO:0000313" key="2">
    <source>
        <dbReference type="Proteomes" id="UP000828390"/>
    </source>
</evidence>
<evidence type="ECO:0000313" key="1">
    <source>
        <dbReference type="EMBL" id="KAH3896756.1"/>
    </source>
</evidence>
<reference evidence="1" key="2">
    <citation type="submission" date="2020-11" db="EMBL/GenBank/DDBJ databases">
        <authorList>
            <person name="McCartney M.A."/>
            <person name="Auch B."/>
            <person name="Kono T."/>
            <person name="Mallez S."/>
            <person name="Becker A."/>
            <person name="Gohl D.M."/>
            <person name="Silverstein K.A.T."/>
            <person name="Koren S."/>
            <person name="Bechman K.B."/>
            <person name="Herman A."/>
            <person name="Abrahante J.E."/>
            <person name="Garbe J."/>
        </authorList>
    </citation>
    <scope>NUCLEOTIDE SEQUENCE</scope>
    <source>
        <strain evidence="1">Duluth1</strain>
        <tissue evidence="1">Whole animal</tissue>
    </source>
</reference>
<name>A0A9D4NM31_DREPO</name>
<proteinExistence type="predicted"/>
<keyword evidence="2" id="KW-1185">Reference proteome</keyword>
<accession>A0A9D4NM31</accession>